<gene>
    <name evidence="7" type="ORF">N5C89_12430</name>
</gene>
<dbReference type="NCBIfam" id="NF011794">
    <property type="entry name" value="PRK15262.1"/>
    <property type="match status" value="1"/>
</dbReference>
<dbReference type="InterPro" id="IPR000259">
    <property type="entry name" value="Adhesion_dom_fimbrial"/>
</dbReference>
<evidence type="ECO:0000256" key="5">
    <source>
        <dbReference type="SAM" id="SignalP"/>
    </source>
</evidence>
<evidence type="ECO:0000256" key="4">
    <source>
        <dbReference type="ARBA" id="ARBA00023263"/>
    </source>
</evidence>
<proteinExistence type="inferred from homology"/>
<evidence type="ECO:0000256" key="3">
    <source>
        <dbReference type="ARBA" id="ARBA00022729"/>
    </source>
</evidence>
<keyword evidence="4" id="KW-0281">Fimbrium</keyword>
<evidence type="ECO:0000256" key="2">
    <source>
        <dbReference type="ARBA" id="ARBA00006671"/>
    </source>
</evidence>
<dbReference type="PANTHER" id="PTHR33420:SF3">
    <property type="entry name" value="FIMBRIAL SUBUNIT ELFA"/>
    <property type="match status" value="1"/>
</dbReference>
<evidence type="ECO:0000259" key="6">
    <source>
        <dbReference type="Pfam" id="PF00419"/>
    </source>
</evidence>
<evidence type="ECO:0000313" key="8">
    <source>
        <dbReference type="Proteomes" id="UP001159937"/>
    </source>
</evidence>
<dbReference type="Proteomes" id="UP001159937">
    <property type="component" value="Unassembled WGS sequence"/>
</dbReference>
<dbReference type="AlphaFoldDB" id="A0AAJ1KSD0"/>
<dbReference type="PANTHER" id="PTHR33420">
    <property type="entry name" value="FIMBRIAL SUBUNIT ELFA-RELATED"/>
    <property type="match status" value="1"/>
</dbReference>
<comment type="similarity">
    <text evidence="2">Belongs to the fimbrial protein family.</text>
</comment>
<dbReference type="SUPFAM" id="SSF49401">
    <property type="entry name" value="Bacterial adhesins"/>
    <property type="match status" value="1"/>
</dbReference>
<evidence type="ECO:0000313" key="7">
    <source>
        <dbReference type="EMBL" id="MDH0963639.1"/>
    </source>
</evidence>
<reference evidence="7" key="1">
    <citation type="submission" date="2022-09" db="EMBL/GenBank/DDBJ databases">
        <title>Intensive care unit water sources are persistently colonized with multi-drug resistant bacteria and are the site of extensive horizontal gene transfer of antibiotic resistance genes.</title>
        <authorList>
            <person name="Diorio-Toth L."/>
        </authorList>
    </citation>
    <scope>NUCLEOTIDE SEQUENCE</scope>
    <source>
        <strain evidence="7">GD03918</strain>
    </source>
</reference>
<dbReference type="InterPro" id="IPR036937">
    <property type="entry name" value="Adhesion_dom_fimbrial_sf"/>
</dbReference>
<dbReference type="InterPro" id="IPR050263">
    <property type="entry name" value="Bact_Fimbrial_Adh_Pro"/>
</dbReference>
<name>A0AAJ1KSD0_9ENTR</name>
<dbReference type="RefSeq" id="WP_171972743.1">
    <property type="nucleotide sequence ID" value="NZ_CP044109.1"/>
</dbReference>
<feature type="domain" description="Fimbrial-type adhesion" evidence="6">
    <location>
        <begin position="44"/>
        <end position="208"/>
    </location>
</feature>
<feature type="signal peptide" evidence="5">
    <location>
        <begin position="1"/>
        <end position="33"/>
    </location>
</feature>
<dbReference type="Pfam" id="PF00419">
    <property type="entry name" value="Fimbrial"/>
    <property type="match status" value="1"/>
</dbReference>
<accession>A0AAJ1KSD0</accession>
<dbReference type="GO" id="GO:0009289">
    <property type="term" value="C:pilus"/>
    <property type="evidence" value="ECO:0007669"/>
    <property type="project" value="UniProtKB-SubCell"/>
</dbReference>
<dbReference type="Gene3D" id="2.60.40.1090">
    <property type="entry name" value="Fimbrial-type adhesion domain"/>
    <property type="match status" value="1"/>
</dbReference>
<protein>
    <submittedName>
        <fullName evidence="7">Fimbrial-like protein</fullName>
    </submittedName>
</protein>
<organism evidence="7 8">
    <name type="scientific">Klebsiella michiganensis</name>
    <dbReference type="NCBI Taxonomy" id="1134687"/>
    <lineage>
        <taxon>Bacteria</taxon>
        <taxon>Pseudomonadati</taxon>
        <taxon>Pseudomonadota</taxon>
        <taxon>Gammaproteobacteria</taxon>
        <taxon>Enterobacterales</taxon>
        <taxon>Enterobacteriaceae</taxon>
        <taxon>Klebsiella/Raoultella group</taxon>
        <taxon>Klebsiella</taxon>
    </lineage>
</organism>
<keyword evidence="3 5" id="KW-0732">Signal</keyword>
<dbReference type="EMBL" id="JAOCBF010000014">
    <property type="protein sequence ID" value="MDH0963639.1"/>
    <property type="molecule type" value="Genomic_DNA"/>
</dbReference>
<dbReference type="GO" id="GO:0043709">
    <property type="term" value="P:cell adhesion involved in single-species biofilm formation"/>
    <property type="evidence" value="ECO:0007669"/>
    <property type="project" value="TreeGrafter"/>
</dbReference>
<feature type="chain" id="PRO_5042459199" evidence="5">
    <location>
        <begin position="34"/>
        <end position="208"/>
    </location>
</feature>
<dbReference type="InterPro" id="IPR008966">
    <property type="entry name" value="Adhesion_dom_sf"/>
</dbReference>
<evidence type="ECO:0000256" key="1">
    <source>
        <dbReference type="ARBA" id="ARBA00004561"/>
    </source>
</evidence>
<comment type="subcellular location">
    <subcellularLocation>
        <location evidence="1">Fimbrium</location>
    </subcellularLocation>
</comment>
<comment type="caution">
    <text evidence="7">The sequence shown here is derived from an EMBL/GenBank/DDBJ whole genome shotgun (WGS) entry which is preliminary data.</text>
</comment>
<sequence length="208" mass="22110">MPFYIRLINPIGKALLVVGAVGGLGMASWFANAADDNKEGLDITLTANIVENTCQISISGNGTVHLPTVSRRWFYHDDGTSRLQPGDPASGTLFSVNVESCSGDAATASTLTFGFQPQNGVWPAESQQVFINETSAAAGGAENVGIVIFSTRDNRNVVNSDGSSAVVIDVSKMDYYLASYDFYARYQNTGAVTPGKVNSHVLVDAIYQ</sequence>